<dbReference type="InterPro" id="IPR045357">
    <property type="entry name" value="Aminopeptidase_N-like_N"/>
</dbReference>
<evidence type="ECO:0000256" key="6">
    <source>
        <dbReference type="ARBA" id="ARBA00022801"/>
    </source>
</evidence>
<dbReference type="GO" id="GO:0005615">
    <property type="term" value="C:extracellular space"/>
    <property type="evidence" value="ECO:0007669"/>
    <property type="project" value="TreeGrafter"/>
</dbReference>
<evidence type="ECO:0000313" key="17">
    <source>
        <dbReference type="EMBL" id="KXI28739.1"/>
    </source>
</evidence>
<dbReference type="GO" id="GO:0005737">
    <property type="term" value="C:cytoplasm"/>
    <property type="evidence" value="ECO:0007669"/>
    <property type="project" value="TreeGrafter"/>
</dbReference>
<dbReference type="AlphaFoldDB" id="A0A136A0F7"/>
<dbReference type="CDD" id="cd09601">
    <property type="entry name" value="M1_APN-Q_like"/>
    <property type="match status" value="1"/>
</dbReference>
<feature type="site" description="Transition state stabilizer" evidence="11">
    <location>
        <position position="396"/>
    </location>
</feature>
<dbReference type="GO" id="GO:0016285">
    <property type="term" value="F:alanyl aminopeptidase activity"/>
    <property type="evidence" value="ECO:0007669"/>
    <property type="project" value="UniProtKB-EC"/>
</dbReference>
<evidence type="ECO:0000313" key="18">
    <source>
        <dbReference type="Proteomes" id="UP000070299"/>
    </source>
</evidence>
<keyword evidence="7 10" id="KW-0862">Zinc</keyword>
<dbReference type="OrthoDB" id="100605at2"/>
<keyword evidence="4 12" id="KW-0645">Protease</keyword>
<dbReference type="EMBL" id="LSNE01000005">
    <property type="protein sequence ID" value="KXI28739.1"/>
    <property type="molecule type" value="Genomic_DNA"/>
</dbReference>
<feature type="binding site" evidence="10">
    <location>
        <position position="337"/>
    </location>
    <ligand>
        <name>Zn(2+)</name>
        <dbReference type="ChEBI" id="CHEBI:29105"/>
        <note>catalytic</note>
    </ligand>
</feature>
<dbReference type="SUPFAM" id="SSF55486">
    <property type="entry name" value="Metalloproteases ('zincins'), catalytic domain"/>
    <property type="match status" value="1"/>
</dbReference>
<evidence type="ECO:0000256" key="10">
    <source>
        <dbReference type="PIRSR" id="PIRSR634016-3"/>
    </source>
</evidence>
<dbReference type="Gene3D" id="1.25.50.20">
    <property type="match status" value="1"/>
</dbReference>
<dbReference type="FunFam" id="1.10.390.10:FF:000006">
    <property type="entry name" value="Puromycin-sensitive aminopeptidase"/>
    <property type="match status" value="1"/>
</dbReference>
<dbReference type="Gene3D" id="1.10.390.10">
    <property type="entry name" value="Neutral Protease Domain 2"/>
    <property type="match status" value="1"/>
</dbReference>
<proteinExistence type="inferred from homology"/>
<keyword evidence="3 12" id="KW-0031">Aminopeptidase</keyword>
<feature type="domain" description="Aminopeptidase N-like N-terminal" evidence="16">
    <location>
        <begin position="35"/>
        <end position="209"/>
    </location>
</feature>
<dbReference type="Pfam" id="PF01433">
    <property type="entry name" value="Peptidase_M1"/>
    <property type="match status" value="1"/>
</dbReference>
<keyword evidence="6 12" id="KW-0378">Hydrolase</keyword>
<dbReference type="InterPro" id="IPR001930">
    <property type="entry name" value="Peptidase_M1"/>
</dbReference>
<reference evidence="18" key="1">
    <citation type="submission" date="2016-02" db="EMBL/GenBank/DDBJ databases">
        <authorList>
            <person name="Schultz-Johansen M."/>
            <person name="Glaring M.A."/>
            <person name="Bech P.K."/>
            <person name="Stougaard P."/>
        </authorList>
    </citation>
    <scope>NUCLEOTIDE SEQUENCE [LARGE SCALE GENOMIC DNA]</scope>
    <source>
        <strain evidence="18">S66</strain>
    </source>
</reference>
<dbReference type="Pfam" id="PF11838">
    <property type="entry name" value="ERAP1_C"/>
    <property type="match status" value="1"/>
</dbReference>
<evidence type="ECO:0000256" key="7">
    <source>
        <dbReference type="ARBA" id="ARBA00022833"/>
    </source>
</evidence>
<dbReference type="InterPro" id="IPR042097">
    <property type="entry name" value="Aminopeptidase_N-like_N_sf"/>
</dbReference>
<protein>
    <recommendedName>
        <fullName evidence="12">Aminopeptidase</fullName>
        <ecNumber evidence="12">3.4.11.-</ecNumber>
    </recommendedName>
</protein>
<feature type="binding site" evidence="10">
    <location>
        <position position="314"/>
    </location>
    <ligand>
        <name>Zn(2+)</name>
        <dbReference type="ChEBI" id="CHEBI:29105"/>
        <note>catalytic</note>
    </ligand>
</feature>
<dbReference type="GO" id="GO:0070006">
    <property type="term" value="F:metalloaminopeptidase activity"/>
    <property type="evidence" value="ECO:0007669"/>
    <property type="project" value="TreeGrafter"/>
</dbReference>
<name>A0A136A0F7_9ALTE</name>
<organism evidence="17 18">
    <name type="scientific">Paraglaciecola hydrolytica</name>
    <dbReference type="NCBI Taxonomy" id="1799789"/>
    <lineage>
        <taxon>Bacteria</taxon>
        <taxon>Pseudomonadati</taxon>
        <taxon>Pseudomonadota</taxon>
        <taxon>Gammaproteobacteria</taxon>
        <taxon>Alteromonadales</taxon>
        <taxon>Alteromonadaceae</taxon>
        <taxon>Paraglaciecola</taxon>
    </lineage>
</organism>
<comment type="caution">
    <text evidence="17">The sequence shown here is derived from an EMBL/GenBank/DDBJ whole genome shotgun (WGS) entry which is preliminary data.</text>
</comment>
<evidence type="ECO:0000256" key="4">
    <source>
        <dbReference type="ARBA" id="ARBA00022670"/>
    </source>
</evidence>
<gene>
    <name evidence="17" type="ORF">AX660_11005</name>
</gene>
<keyword evidence="8 12" id="KW-0482">Metalloprotease</keyword>
<keyword evidence="13" id="KW-0732">Signal</keyword>
<dbReference type="InterPro" id="IPR024571">
    <property type="entry name" value="ERAP1-like_C_dom"/>
</dbReference>
<dbReference type="GO" id="GO:0043171">
    <property type="term" value="P:peptide catabolic process"/>
    <property type="evidence" value="ECO:0007669"/>
    <property type="project" value="TreeGrafter"/>
</dbReference>
<evidence type="ECO:0000256" key="12">
    <source>
        <dbReference type="RuleBase" id="RU364040"/>
    </source>
</evidence>
<feature type="active site" description="Proton acceptor" evidence="9">
    <location>
        <position position="315"/>
    </location>
</feature>
<dbReference type="STRING" id="1799789.AX660_11005"/>
<evidence type="ECO:0000259" key="14">
    <source>
        <dbReference type="Pfam" id="PF01433"/>
    </source>
</evidence>
<sequence>MLFKRACIWLTLFLLYSATAIAQDINYRLSDKIKPSFQQINLTIDPDKDEFSGDTTIDITVTETTDHIEFYQLELDIEKVTLIDGDKSIPLTVSSHAYDIQRANAPTSIKAKQYQLHIKFKGKVNTTSDGMYLSKFEDNNYIFTQFEDMHARRAFPSFDEPSFKIPFQLTIKAPEKHTVLSNTLVKTRSVKDGWQTVAFNRTPAMPTYIVAYAVGEFDFADIPNLKMPAKIYTPKGQASRTKFAAKNTAGILAKLESYFGSAYPFEKLDFIAVPNFTHGAMENAGLVTYRSSLLLLDDEPRLNEQSSTLNVIAHELAHMWYGNLVTMAWWDDLWLNEAFASWMASKVMMDLYPEQNYQARLVQESAFSADASPTVKPVKKVVRNSSDVMDGLGLNYSKGESVLKLIESLVGEKAFQQAIQNYMKNNAWGNAQADDLWQVLSSVADFDVPGMMKTYLEQPAYPLVEFAQSGEIKQRRYHLLGAEVTAQTWTIPLAISYKKNGQIKRTQLFLKDATTSVAELAEADWIYPNDNAMGYLRWKIPAAQLTALLEDITALNVRERKNLLYNTDALFAAGEIELIEYMQVLDVLSADQDPIVGSSVVASLTELNYLVDKSNEAIFGQFANSKLLSWFTRLGLQEQESDSADISRLRNAVYGVLGRYSNDPKVKEASLVLAKQYLADPTSVPKGIAVVALRNAVRNGDKLWFETLKKTYINNTDANVQGTLGAAMMFPQSENVHNTLDFAMSDAVGPAHVISFIARAANMQDNDDDLYVWLKLNFEALIAKIPAYHATRLPEYASNSCSVHDIALSRDFYAQRKDKVEGMARSFDISLQKSEQCLALKQANQKAFNAYLSQALK</sequence>
<evidence type="ECO:0000256" key="5">
    <source>
        <dbReference type="ARBA" id="ARBA00022723"/>
    </source>
</evidence>
<evidence type="ECO:0000256" key="3">
    <source>
        <dbReference type="ARBA" id="ARBA00022438"/>
    </source>
</evidence>
<comment type="cofactor">
    <cofactor evidence="10 12">
        <name>Zn(2+)</name>
        <dbReference type="ChEBI" id="CHEBI:29105"/>
    </cofactor>
    <text evidence="10 12">Binds 1 zinc ion per subunit.</text>
</comment>
<feature type="signal peptide" evidence="13">
    <location>
        <begin position="1"/>
        <end position="22"/>
    </location>
</feature>
<keyword evidence="5 10" id="KW-0479">Metal-binding</keyword>
<evidence type="ECO:0000259" key="15">
    <source>
        <dbReference type="Pfam" id="PF11838"/>
    </source>
</evidence>
<dbReference type="InterPro" id="IPR014782">
    <property type="entry name" value="Peptidase_M1_dom"/>
</dbReference>
<dbReference type="Gene3D" id="2.60.40.1730">
    <property type="entry name" value="tricorn interacting facor f3 domain"/>
    <property type="match status" value="1"/>
</dbReference>
<dbReference type="PANTHER" id="PTHR11533:SF174">
    <property type="entry name" value="PUROMYCIN-SENSITIVE AMINOPEPTIDASE-RELATED"/>
    <property type="match status" value="1"/>
</dbReference>
<dbReference type="InterPro" id="IPR027268">
    <property type="entry name" value="Peptidase_M4/M1_CTD_sf"/>
</dbReference>
<evidence type="ECO:0000256" key="9">
    <source>
        <dbReference type="PIRSR" id="PIRSR634016-1"/>
    </source>
</evidence>
<dbReference type="Pfam" id="PF17900">
    <property type="entry name" value="Peptidase_M1_N"/>
    <property type="match status" value="1"/>
</dbReference>
<feature type="domain" description="ERAP1-like C-terminal" evidence="15">
    <location>
        <begin position="525"/>
        <end position="833"/>
    </location>
</feature>
<evidence type="ECO:0000256" key="13">
    <source>
        <dbReference type="SAM" id="SignalP"/>
    </source>
</evidence>
<dbReference type="GO" id="GO:0016020">
    <property type="term" value="C:membrane"/>
    <property type="evidence" value="ECO:0007669"/>
    <property type="project" value="TreeGrafter"/>
</dbReference>
<accession>A0A136A0F7</accession>
<dbReference type="InterPro" id="IPR050344">
    <property type="entry name" value="Peptidase_M1_aminopeptidases"/>
</dbReference>
<evidence type="ECO:0000256" key="11">
    <source>
        <dbReference type="PIRSR" id="PIRSR634016-4"/>
    </source>
</evidence>
<dbReference type="RefSeq" id="WP_068375375.1">
    <property type="nucleotide sequence ID" value="NZ_LSNE01000005.1"/>
</dbReference>
<feature type="binding site" evidence="10">
    <location>
        <position position="318"/>
    </location>
    <ligand>
        <name>Zn(2+)</name>
        <dbReference type="ChEBI" id="CHEBI:29105"/>
        <note>catalytic</note>
    </ligand>
</feature>
<comment type="similarity">
    <text evidence="2 12">Belongs to the peptidase M1 family.</text>
</comment>
<dbReference type="Proteomes" id="UP000070299">
    <property type="component" value="Unassembled WGS sequence"/>
</dbReference>
<feature type="domain" description="Peptidase M1 membrane alanine aminopeptidase" evidence="14">
    <location>
        <begin position="243"/>
        <end position="455"/>
    </location>
</feature>
<keyword evidence="18" id="KW-1185">Reference proteome</keyword>
<dbReference type="GO" id="GO:0006508">
    <property type="term" value="P:proteolysis"/>
    <property type="evidence" value="ECO:0007669"/>
    <property type="project" value="UniProtKB-KW"/>
</dbReference>
<dbReference type="SUPFAM" id="SSF63737">
    <property type="entry name" value="Leukotriene A4 hydrolase N-terminal domain"/>
    <property type="match status" value="1"/>
</dbReference>
<dbReference type="InterPro" id="IPR034016">
    <property type="entry name" value="M1_APN-typ"/>
</dbReference>
<evidence type="ECO:0000256" key="8">
    <source>
        <dbReference type="ARBA" id="ARBA00023049"/>
    </source>
</evidence>
<dbReference type="GO" id="GO:0008270">
    <property type="term" value="F:zinc ion binding"/>
    <property type="evidence" value="ECO:0007669"/>
    <property type="project" value="UniProtKB-UniRule"/>
</dbReference>
<dbReference type="Gene3D" id="2.60.40.1910">
    <property type="match status" value="1"/>
</dbReference>
<evidence type="ECO:0000256" key="1">
    <source>
        <dbReference type="ARBA" id="ARBA00000098"/>
    </source>
</evidence>
<feature type="chain" id="PRO_5007469505" description="Aminopeptidase" evidence="13">
    <location>
        <begin position="23"/>
        <end position="857"/>
    </location>
</feature>
<dbReference type="PANTHER" id="PTHR11533">
    <property type="entry name" value="PROTEASE M1 ZINC METALLOPROTEASE"/>
    <property type="match status" value="1"/>
</dbReference>
<evidence type="ECO:0000259" key="16">
    <source>
        <dbReference type="Pfam" id="PF17900"/>
    </source>
</evidence>
<dbReference type="GO" id="GO:0042277">
    <property type="term" value="F:peptide binding"/>
    <property type="evidence" value="ECO:0007669"/>
    <property type="project" value="TreeGrafter"/>
</dbReference>
<evidence type="ECO:0000256" key="2">
    <source>
        <dbReference type="ARBA" id="ARBA00010136"/>
    </source>
</evidence>
<dbReference type="PRINTS" id="PR00756">
    <property type="entry name" value="ALADIPTASE"/>
</dbReference>
<comment type="catalytic activity">
    <reaction evidence="1">
        <text>Release of an N-terminal amino acid, Xaa-|-Yaa- from a peptide, amide or arylamide. Xaa is preferably Ala, but may be most amino acids including Pro (slow action). When a terminal hydrophobic residue is followed by a prolyl residue, the two may be released as an intact Xaa-Pro dipeptide.</text>
        <dbReference type="EC" id="3.4.11.2"/>
    </reaction>
</comment>
<dbReference type="EC" id="3.4.11.-" evidence="12"/>